<sequence>MMYDAAIIGGGVIGGFCARELTRYNLSVVILEAADDVAAGASRANSGIVHAGFDAAEGTLKARFNVLGNRMMPEICRELGVGYKNNGSLVVAFGKEQENTLRELRSRGEKNGVEGLEILSGEQARAKEPHLSERVT</sequence>
<dbReference type="PANTHER" id="PTHR42720:SF1">
    <property type="entry name" value="GLYCEROL 3-PHOSPHATE OXIDASE"/>
    <property type="match status" value="1"/>
</dbReference>
<dbReference type="InterPro" id="IPR036188">
    <property type="entry name" value="FAD/NAD-bd_sf"/>
</dbReference>
<name>A0A9D2CGE9_9FIRM</name>
<accession>A0A9D2CGE9</accession>
<reference evidence="2" key="2">
    <citation type="submission" date="2021-04" db="EMBL/GenBank/DDBJ databases">
        <authorList>
            <person name="Gilroy R."/>
        </authorList>
    </citation>
    <scope>NUCLEOTIDE SEQUENCE</scope>
    <source>
        <strain evidence="2">CHK199-9574</strain>
    </source>
</reference>
<dbReference type="PANTHER" id="PTHR42720">
    <property type="entry name" value="GLYCEROL-3-PHOSPHATE DEHYDROGENASE"/>
    <property type="match status" value="1"/>
</dbReference>
<evidence type="ECO:0000259" key="1">
    <source>
        <dbReference type="Pfam" id="PF01266"/>
    </source>
</evidence>
<dbReference type="SUPFAM" id="SSF51905">
    <property type="entry name" value="FAD/NAD(P)-binding domain"/>
    <property type="match status" value="1"/>
</dbReference>
<dbReference type="InterPro" id="IPR006076">
    <property type="entry name" value="FAD-dep_OxRdtase"/>
</dbReference>
<comment type="caution">
    <text evidence="2">The sequence shown here is derived from an EMBL/GenBank/DDBJ whole genome shotgun (WGS) entry which is preliminary data.</text>
</comment>
<gene>
    <name evidence="2" type="ORF">H9728_03295</name>
</gene>
<protein>
    <submittedName>
        <fullName evidence="2">FAD-dependent oxidoreductase</fullName>
    </submittedName>
</protein>
<dbReference type="InterPro" id="IPR052745">
    <property type="entry name" value="G3P_Oxidase/Oxidoreductase"/>
</dbReference>
<feature type="non-terminal residue" evidence="2">
    <location>
        <position position="136"/>
    </location>
</feature>
<evidence type="ECO:0000313" key="2">
    <source>
        <dbReference type="EMBL" id="HIY78047.1"/>
    </source>
</evidence>
<dbReference type="Pfam" id="PF01266">
    <property type="entry name" value="DAO"/>
    <property type="match status" value="1"/>
</dbReference>
<dbReference type="Proteomes" id="UP000824135">
    <property type="component" value="Unassembled WGS sequence"/>
</dbReference>
<reference evidence="2" key="1">
    <citation type="journal article" date="2021" name="PeerJ">
        <title>Extensive microbial diversity within the chicken gut microbiome revealed by metagenomics and culture.</title>
        <authorList>
            <person name="Gilroy R."/>
            <person name="Ravi A."/>
            <person name="Getino M."/>
            <person name="Pursley I."/>
            <person name="Horton D.L."/>
            <person name="Alikhan N.F."/>
            <person name="Baker D."/>
            <person name="Gharbi K."/>
            <person name="Hall N."/>
            <person name="Watson M."/>
            <person name="Adriaenssens E.M."/>
            <person name="Foster-Nyarko E."/>
            <person name="Jarju S."/>
            <person name="Secka A."/>
            <person name="Antonio M."/>
            <person name="Oren A."/>
            <person name="Chaudhuri R.R."/>
            <person name="La Ragione R."/>
            <person name="Hildebrand F."/>
            <person name="Pallen M.J."/>
        </authorList>
    </citation>
    <scope>NUCLEOTIDE SEQUENCE</scope>
    <source>
        <strain evidence="2">CHK199-9574</strain>
    </source>
</reference>
<proteinExistence type="predicted"/>
<feature type="domain" description="FAD dependent oxidoreductase" evidence="1">
    <location>
        <begin position="4"/>
        <end position="132"/>
    </location>
</feature>
<evidence type="ECO:0000313" key="3">
    <source>
        <dbReference type="Proteomes" id="UP000824135"/>
    </source>
</evidence>
<dbReference type="AlphaFoldDB" id="A0A9D2CGE9"/>
<organism evidence="2 3">
    <name type="scientific">Candidatus Borkfalkia excrementavium</name>
    <dbReference type="NCBI Taxonomy" id="2838505"/>
    <lineage>
        <taxon>Bacteria</taxon>
        <taxon>Bacillati</taxon>
        <taxon>Bacillota</taxon>
        <taxon>Clostridia</taxon>
        <taxon>Christensenellales</taxon>
        <taxon>Christensenellaceae</taxon>
        <taxon>Candidatus Borkfalkia</taxon>
    </lineage>
</organism>
<dbReference type="EMBL" id="DXCO01000027">
    <property type="protein sequence ID" value="HIY78047.1"/>
    <property type="molecule type" value="Genomic_DNA"/>
</dbReference>
<dbReference type="Gene3D" id="3.50.50.60">
    <property type="entry name" value="FAD/NAD(P)-binding domain"/>
    <property type="match status" value="1"/>
</dbReference>